<proteinExistence type="predicted"/>
<evidence type="ECO:0000313" key="4">
    <source>
        <dbReference type="Proteomes" id="UP000011064"/>
    </source>
</evidence>
<keyword evidence="4" id="KW-1185">Reference proteome</keyword>
<feature type="region of interest" description="Disordered" evidence="1">
    <location>
        <begin position="251"/>
        <end position="272"/>
    </location>
</feature>
<dbReference type="InParanoid" id="L8G9M8"/>
<evidence type="ECO:0000259" key="2">
    <source>
        <dbReference type="Pfam" id="PF22807"/>
    </source>
</evidence>
<dbReference type="VEuPathDB" id="FungiDB:GMDG_04256"/>
<dbReference type="HOGENOM" id="CLU_039534_0_0_1"/>
<reference evidence="4" key="1">
    <citation type="submission" date="2010-09" db="EMBL/GenBank/DDBJ databases">
        <title>The genome sequence of Geomyces destructans 20631-21.</title>
        <authorList>
            <consortium name="The Broad Institute Genome Sequencing Platform"/>
            <person name="Cuomo C.A."/>
            <person name="Blehert D.S."/>
            <person name="Lorch J.M."/>
            <person name="Young S.K."/>
            <person name="Zeng Q."/>
            <person name="Gargeya S."/>
            <person name="Fitzgerald M."/>
            <person name="Haas B."/>
            <person name="Abouelleil A."/>
            <person name="Alvarado L."/>
            <person name="Arachchi H.M."/>
            <person name="Berlin A."/>
            <person name="Brown A."/>
            <person name="Chapman S.B."/>
            <person name="Chen Z."/>
            <person name="Dunbar C."/>
            <person name="Freedman E."/>
            <person name="Gearin G."/>
            <person name="Gellesch M."/>
            <person name="Goldberg J."/>
            <person name="Griggs A."/>
            <person name="Gujja S."/>
            <person name="Heiman D."/>
            <person name="Howarth C."/>
            <person name="Larson L."/>
            <person name="Lui A."/>
            <person name="MacDonald P.J.P."/>
            <person name="Montmayeur A."/>
            <person name="Murphy C."/>
            <person name="Neiman D."/>
            <person name="Pearson M."/>
            <person name="Priest M."/>
            <person name="Roberts A."/>
            <person name="Saif S."/>
            <person name="Shea T."/>
            <person name="Shenoy N."/>
            <person name="Sisk P."/>
            <person name="Stolte C."/>
            <person name="Sykes S."/>
            <person name="Wortman J."/>
            <person name="Nusbaum C."/>
            <person name="Birren B."/>
        </authorList>
    </citation>
    <scope>NUCLEOTIDE SEQUENCE [LARGE SCALE GENOMIC DNA]</scope>
    <source>
        <strain evidence="4">ATCC MYA-4855 / 20631-21</strain>
    </source>
</reference>
<name>L8G9M8_PSED2</name>
<protein>
    <recommendedName>
        <fullName evidence="2">Pyrroloquinoline quinone-dependent pyranose dehydrogenase beta-propeller domain-containing protein</fullName>
    </recommendedName>
</protein>
<accession>L8G9M8</accession>
<dbReference type="Pfam" id="PF22807">
    <property type="entry name" value="TrAA12"/>
    <property type="match status" value="1"/>
</dbReference>
<feature type="compositionally biased region" description="Basic residues" evidence="1">
    <location>
        <begin position="263"/>
        <end position="272"/>
    </location>
</feature>
<dbReference type="Proteomes" id="UP000011064">
    <property type="component" value="Unassembled WGS sequence"/>
</dbReference>
<organism evidence="3 4">
    <name type="scientific">Pseudogymnoascus destructans (strain ATCC MYA-4855 / 20631-21)</name>
    <name type="common">Bat white-nose syndrome fungus</name>
    <name type="synonym">Geomyces destructans</name>
    <dbReference type="NCBI Taxonomy" id="658429"/>
    <lineage>
        <taxon>Eukaryota</taxon>
        <taxon>Fungi</taxon>
        <taxon>Dikarya</taxon>
        <taxon>Ascomycota</taxon>
        <taxon>Pezizomycotina</taxon>
        <taxon>Leotiomycetes</taxon>
        <taxon>Thelebolales</taxon>
        <taxon>Thelebolaceae</taxon>
        <taxon>Pseudogymnoascus</taxon>
    </lineage>
</organism>
<dbReference type="SUPFAM" id="SSF75011">
    <property type="entry name" value="3-carboxy-cis,cis-mucoante lactonizing enzyme"/>
    <property type="match status" value="1"/>
</dbReference>
<dbReference type="STRING" id="658429.L8G9M8"/>
<dbReference type="InterPro" id="IPR054539">
    <property type="entry name" value="Beta-prop_PDH"/>
</dbReference>
<dbReference type="AlphaFoldDB" id="L8G9M8"/>
<sequence>MNNAGHSTRTILLSKKESGWLIISRRSAGNIDPLAEDKSSGHSHLKAFNIANLTASSPPYDFTADGRLLGWGIFTVENSADDVARSGTDIHATNPGEEMNFVGTLASSENQAVTTDIPTASLQFAADVTDQTPTVTDADCEERVKPRLTFQPHTTPLDVKFAADGGKAFVSFHGSWNSPTPVGYMVATIDFANGQPVAAADSQTAAVDLFTNPDITKCPNACFKPASLFLDGTGRLYVSSDATGEIWILGPTGSTTPPANSGGRRRARLPRL</sequence>
<dbReference type="OrthoDB" id="507128at2759"/>
<evidence type="ECO:0000256" key="1">
    <source>
        <dbReference type="SAM" id="MobiDB-lite"/>
    </source>
</evidence>
<evidence type="ECO:0000313" key="3">
    <source>
        <dbReference type="EMBL" id="ELR09772.1"/>
    </source>
</evidence>
<feature type="domain" description="Pyrroloquinoline quinone-dependent pyranose dehydrogenase beta-propeller" evidence="2">
    <location>
        <begin position="1"/>
        <end position="250"/>
    </location>
</feature>
<gene>
    <name evidence="3" type="ORF">GMDG_04256</name>
</gene>
<dbReference type="EMBL" id="GL573243">
    <property type="protein sequence ID" value="ELR09772.1"/>
    <property type="molecule type" value="Genomic_DNA"/>
</dbReference>